<dbReference type="SUPFAM" id="SSF54184">
    <property type="entry name" value="Penicillin-binding protein 2x (pbp-2x), c-terminal domain"/>
    <property type="match status" value="2"/>
</dbReference>
<dbReference type="InterPro" id="IPR005311">
    <property type="entry name" value="PBP_dimer"/>
</dbReference>
<dbReference type="Gene3D" id="3.30.70.2110">
    <property type="match status" value="1"/>
</dbReference>
<comment type="caution">
    <text evidence="8">The sequence shown here is derived from an EMBL/GenBank/DDBJ whole genome shotgun (WGS) entry which is preliminary data.</text>
</comment>
<dbReference type="InterPro" id="IPR005543">
    <property type="entry name" value="PASTA_dom"/>
</dbReference>
<name>A0A4U1D905_9BACI</name>
<evidence type="ECO:0000259" key="7">
    <source>
        <dbReference type="PROSITE" id="PS51178"/>
    </source>
</evidence>
<evidence type="ECO:0000256" key="5">
    <source>
        <dbReference type="ARBA" id="ARBA00023136"/>
    </source>
</evidence>
<dbReference type="PANTHER" id="PTHR30627">
    <property type="entry name" value="PEPTIDOGLYCAN D,D-TRANSPEPTIDASE"/>
    <property type="match status" value="1"/>
</dbReference>
<dbReference type="GO" id="GO:0005886">
    <property type="term" value="C:plasma membrane"/>
    <property type="evidence" value="ECO:0007669"/>
    <property type="project" value="TreeGrafter"/>
</dbReference>
<feature type="domain" description="PASTA" evidence="7">
    <location>
        <begin position="589"/>
        <end position="649"/>
    </location>
</feature>
<keyword evidence="5" id="KW-0472">Membrane</keyword>
<dbReference type="PROSITE" id="PS51178">
    <property type="entry name" value="PASTA"/>
    <property type="match status" value="2"/>
</dbReference>
<comment type="catalytic activity">
    <reaction evidence="6">
        <text>Preferential cleavage: (Ac)2-L-Lys-D-Ala-|-D-Ala. Also transpeptidation of peptidyl-alanyl moieties that are N-acyl substituents of D-alanine.</text>
        <dbReference type="EC" id="3.4.16.4"/>
    </reaction>
</comment>
<dbReference type="UniPathway" id="UPA00219"/>
<comment type="similarity">
    <text evidence="3">Belongs to the transpeptidase family.</text>
</comment>
<dbReference type="Pfam" id="PF03793">
    <property type="entry name" value="PASTA"/>
    <property type="match status" value="2"/>
</dbReference>
<dbReference type="Proteomes" id="UP000307756">
    <property type="component" value="Unassembled WGS sequence"/>
</dbReference>
<dbReference type="Gene3D" id="3.90.1310.10">
    <property type="entry name" value="Penicillin-binding protein 2a (Domain 2)"/>
    <property type="match status" value="1"/>
</dbReference>
<reference evidence="8 9" key="1">
    <citation type="journal article" date="2011" name="J. Microbiol.">
        <title>Bacillus kyonggiensis sp. nov., isolated from soil of a lettuce field.</title>
        <authorList>
            <person name="Dong K."/>
            <person name="Lee S."/>
        </authorList>
    </citation>
    <scope>NUCLEOTIDE SEQUENCE [LARGE SCALE GENOMIC DNA]</scope>
    <source>
        <strain evidence="8 9">NB22</strain>
    </source>
</reference>
<dbReference type="InterPro" id="IPR012338">
    <property type="entry name" value="Beta-lactam/transpept-like"/>
</dbReference>
<dbReference type="SUPFAM" id="SSF56601">
    <property type="entry name" value="beta-lactamase/transpeptidase-like"/>
    <property type="match status" value="1"/>
</dbReference>
<evidence type="ECO:0000313" key="8">
    <source>
        <dbReference type="EMBL" id="TKC18568.1"/>
    </source>
</evidence>
<dbReference type="SUPFAM" id="SSF56519">
    <property type="entry name" value="Penicillin binding protein dimerisation domain"/>
    <property type="match status" value="1"/>
</dbReference>
<evidence type="ECO:0000313" key="9">
    <source>
        <dbReference type="Proteomes" id="UP000307756"/>
    </source>
</evidence>
<dbReference type="InterPro" id="IPR050515">
    <property type="entry name" value="Beta-lactam/transpept"/>
</dbReference>
<dbReference type="RefSeq" id="WP_136829273.1">
    <property type="nucleotide sequence ID" value="NZ_SWBM01000001.1"/>
</dbReference>
<dbReference type="EMBL" id="SWBM01000001">
    <property type="protein sequence ID" value="TKC18568.1"/>
    <property type="molecule type" value="Genomic_DNA"/>
</dbReference>
<gene>
    <name evidence="8" type="ORF">FA727_03155</name>
</gene>
<sequence length="723" mass="79442">MIRKQPNMNVGAALLFVIFCLLFFVLIFRFVSIQVTGEAAGQPLAAKAQKNYNKKGILEAKRGTIYDRNGEVIAEDTSSYTIVAILDKKMKPNYVADKEKTAAQLAKYIDLSESEIYRILSKKDLFQVEFGRAGKDISLQTKQEIEELELPGITFVRESKRFYPNGVFSSHLIGYVDYEDGETNPVGQLGIEKSLNDILTGKNGSIQYESDLWGYLLPNSEEKIVPAQNGNDVYLTLDKKIQTFLEDALNQAQEQYSPQKMVAIVADPATGEILAMGQRPTFHPKTREGITDTWLNEAVEVSFEPGSTMKVFTLAAALEENVLNLNETYQSGSYKVTKNSQTIRDHNKVGWGPITYLEGIQRSSNVAIAKIVNEKLGFDTYREYLTKFGFEDPTGIEIPNETGGKIVYEYPINKITTGYGQGTAITAIQQIQAATAIAGNGTMLKPHIIEKIKDPNTNQIVEEAKPEVAGKPISEDTAKKVREVLETVISSPKGTGYEKYNIEGYEVAGKTGTANFTENGKYVHGASDYVFSFLGMAPADNPQLIVYVAVQKPDIEVSSDGSKPVSMIFKQVMKNSLQYLSIQPSELEASKTIEIPDVKGKSVEQAVGNLNGLGVNPVVIGKGTKIVKQLPEKGQALLEGEKVVVLTDGEITLPDMSGWSLRDVMKVANLAKLELNVSGSGYVTKQNLPANAPLKDGDYLVVHLQKPDQVVEEEVEKEVTKGG</sequence>
<dbReference type="Gene3D" id="2.20.70.70">
    <property type="match status" value="1"/>
</dbReference>
<dbReference type="GO" id="GO:0009002">
    <property type="term" value="F:serine-type D-Ala-D-Ala carboxypeptidase activity"/>
    <property type="evidence" value="ECO:0007669"/>
    <property type="project" value="UniProtKB-EC"/>
</dbReference>
<comment type="pathway">
    <text evidence="2">Cell wall biogenesis; peptidoglycan biosynthesis.</text>
</comment>
<dbReference type="GO" id="GO:0008658">
    <property type="term" value="F:penicillin binding"/>
    <property type="evidence" value="ECO:0007669"/>
    <property type="project" value="InterPro"/>
</dbReference>
<dbReference type="InterPro" id="IPR036138">
    <property type="entry name" value="PBP_dimer_sf"/>
</dbReference>
<dbReference type="InterPro" id="IPR001460">
    <property type="entry name" value="PCN-bd_Tpept"/>
</dbReference>
<proteinExistence type="inferred from homology"/>
<dbReference type="CDD" id="cd06575">
    <property type="entry name" value="PASTA_Pbp2x-like_2"/>
    <property type="match status" value="1"/>
</dbReference>
<evidence type="ECO:0000256" key="2">
    <source>
        <dbReference type="ARBA" id="ARBA00004752"/>
    </source>
</evidence>
<dbReference type="Pfam" id="PF00905">
    <property type="entry name" value="Transpeptidase"/>
    <property type="match status" value="1"/>
</dbReference>
<dbReference type="GO" id="GO:0071555">
    <property type="term" value="P:cell wall organization"/>
    <property type="evidence" value="ECO:0007669"/>
    <property type="project" value="TreeGrafter"/>
</dbReference>
<evidence type="ECO:0000256" key="4">
    <source>
        <dbReference type="ARBA" id="ARBA00012448"/>
    </source>
</evidence>
<evidence type="ECO:0000256" key="1">
    <source>
        <dbReference type="ARBA" id="ARBA00004370"/>
    </source>
</evidence>
<protein>
    <recommendedName>
        <fullName evidence="4">serine-type D-Ala-D-Ala carboxypeptidase</fullName>
        <ecNumber evidence="4">3.4.16.4</ecNumber>
    </recommendedName>
</protein>
<organism evidence="8 9">
    <name type="scientific">Robertmurraya kyonggiensis</name>
    <dbReference type="NCBI Taxonomy" id="1037680"/>
    <lineage>
        <taxon>Bacteria</taxon>
        <taxon>Bacillati</taxon>
        <taxon>Bacillota</taxon>
        <taxon>Bacilli</taxon>
        <taxon>Bacillales</taxon>
        <taxon>Bacillaceae</taxon>
        <taxon>Robertmurraya</taxon>
    </lineage>
</organism>
<feature type="domain" description="PASTA" evidence="7">
    <location>
        <begin position="650"/>
        <end position="706"/>
    </location>
</feature>
<evidence type="ECO:0000256" key="6">
    <source>
        <dbReference type="ARBA" id="ARBA00034000"/>
    </source>
</evidence>
<comment type="subcellular location">
    <subcellularLocation>
        <location evidence="1">Membrane</location>
    </subcellularLocation>
</comment>
<dbReference type="OrthoDB" id="9804124at2"/>
<dbReference type="Pfam" id="PF03717">
    <property type="entry name" value="PBP_dimer"/>
    <property type="match status" value="1"/>
</dbReference>
<dbReference type="PANTHER" id="PTHR30627:SF26">
    <property type="entry name" value="PENICILLIN-BINDING PROTEIN 2B"/>
    <property type="match status" value="1"/>
</dbReference>
<evidence type="ECO:0000256" key="3">
    <source>
        <dbReference type="ARBA" id="ARBA00007171"/>
    </source>
</evidence>
<accession>A0A4U1D905</accession>
<dbReference type="Gene3D" id="3.40.710.10">
    <property type="entry name" value="DD-peptidase/beta-lactamase superfamily"/>
    <property type="match status" value="1"/>
</dbReference>
<keyword evidence="9" id="KW-1185">Reference proteome</keyword>
<dbReference type="CDD" id="cd06576">
    <property type="entry name" value="PASTA_Pbp2x-like_1"/>
    <property type="match status" value="1"/>
</dbReference>
<dbReference type="GO" id="GO:0009252">
    <property type="term" value="P:peptidoglycan biosynthetic process"/>
    <property type="evidence" value="ECO:0007669"/>
    <property type="project" value="UniProtKB-UniPathway"/>
</dbReference>
<dbReference type="AlphaFoldDB" id="A0A4U1D905"/>
<dbReference type="SMART" id="SM00740">
    <property type="entry name" value="PASTA"/>
    <property type="match status" value="2"/>
</dbReference>
<dbReference type="EC" id="3.4.16.4" evidence="4"/>